<feature type="region of interest" description="Disordered" evidence="1">
    <location>
        <begin position="111"/>
        <end position="133"/>
    </location>
</feature>
<proteinExistence type="predicted"/>
<comment type="caution">
    <text evidence="2">The sequence shown here is derived from an EMBL/GenBank/DDBJ whole genome shotgun (WGS) entry which is preliminary data.</text>
</comment>
<dbReference type="EMBL" id="ASPP01010279">
    <property type="protein sequence ID" value="ETO23033.1"/>
    <property type="molecule type" value="Genomic_DNA"/>
</dbReference>
<feature type="compositionally biased region" description="Basic and acidic residues" evidence="1">
    <location>
        <begin position="455"/>
        <end position="465"/>
    </location>
</feature>
<feature type="region of interest" description="Disordered" evidence="1">
    <location>
        <begin position="339"/>
        <end position="379"/>
    </location>
</feature>
<feature type="compositionally biased region" description="Polar residues" evidence="1">
    <location>
        <begin position="115"/>
        <end position="125"/>
    </location>
</feature>
<protein>
    <submittedName>
        <fullName evidence="2">Uncharacterized protein</fullName>
    </submittedName>
</protein>
<evidence type="ECO:0000313" key="3">
    <source>
        <dbReference type="Proteomes" id="UP000023152"/>
    </source>
</evidence>
<feature type="region of interest" description="Disordered" evidence="1">
    <location>
        <begin position="455"/>
        <end position="503"/>
    </location>
</feature>
<name>X6NAU4_RETFI</name>
<keyword evidence="3" id="KW-1185">Reference proteome</keyword>
<evidence type="ECO:0000313" key="2">
    <source>
        <dbReference type="EMBL" id="ETO23033.1"/>
    </source>
</evidence>
<accession>X6NAU4</accession>
<reference evidence="2 3" key="1">
    <citation type="journal article" date="2013" name="Curr. Biol.">
        <title>The Genome of the Foraminiferan Reticulomyxa filosa.</title>
        <authorList>
            <person name="Glockner G."/>
            <person name="Hulsmann N."/>
            <person name="Schleicher M."/>
            <person name="Noegel A.A."/>
            <person name="Eichinger L."/>
            <person name="Gallinger C."/>
            <person name="Pawlowski J."/>
            <person name="Sierra R."/>
            <person name="Euteneuer U."/>
            <person name="Pillet L."/>
            <person name="Moustafa A."/>
            <person name="Platzer M."/>
            <person name="Groth M."/>
            <person name="Szafranski K."/>
            <person name="Schliwa M."/>
        </authorList>
    </citation>
    <scope>NUCLEOTIDE SEQUENCE [LARGE SCALE GENOMIC DNA]</scope>
</reference>
<feature type="compositionally biased region" description="Polar residues" evidence="1">
    <location>
        <begin position="493"/>
        <end position="502"/>
    </location>
</feature>
<sequence length="521" mass="59218">MVYIVGKGYNSIIGSHDAKLILSNYRKVAIDEINEQDLAISLLQGKSIRQLKAFMENELTFTKETEHIFMHGSKPSTSITFSVDDTFDCANSDVSFPTLPRSPISRVEYQVDDSIPSNPNGFNPENSKKRRDSYSHCPLYNERYGTENWRVHNNNVNVYQKGECITATTGSGIPRRNSNGSFGDPGQFNIDWHMELSQNVEYSDEWELESVELILQRSATCMGTAKRSTTAISELSLRPCASETQKVSKIPGHTNVHRQRIRERADDVACVILSPSMIARKKSLSNRNNRHHFYPQEDCLPAWTDQASYYSQWSELHEATPAPFLVGESNIDQMQSRCLNKKDLEPEEERDNRVSPLNRKIGSASAIAQSQPKQAMQSNTAEKIHLLQDDNLQIELSKTVTLDSHTVTQRPIHPGFLQQLGIYENEVHEKGKKRDSKMEIDLNVHIRVMGAILNKRDERKSDGQKISDFPQDWNYPTEQSASESDKEEDLPKQKNSSMTTSLDPIGSYTKIAIYHENTQEM</sequence>
<gene>
    <name evidence="2" type="ORF">RFI_14149</name>
</gene>
<dbReference type="AlphaFoldDB" id="X6NAU4"/>
<dbReference type="Proteomes" id="UP000023152">
    <property type="component" value="Unassembled WGS sequence"/>
</dbReference>
<feature type="compositionally biased region" description="Polar residues" evidence="1">
    <location>
        <begin position="366"/>
        <end position="379"/>
    </location>
</feature>
<evidence type="ECO:0000256" key="1">
    <source>
        <dbReference type="SAM" id="MobiDB-lite"/>
    </source>
</evidence>
<organism evidence="2 3">
    <name type="scientific">Reticulomyxa filosa</name>
    <dbReference type="NCBI Taxonomy" id="46433"/>
    <lineage>
        <taxon>Eukaryota</taxon>
        <taxon>Sar</taxon>
        <taxon>Rhizaria</taxon>
        <taxon>Retaria</taxon>
        <taxon>Foraminifera</taxon>
        <taxon>Monothalamids</taxon>
        <taxon>Reticulomyxidae</taxon>
        <taxon>Reticulomyxa</taxon>
    </lineage>
</organism>